<dbReference type="Proteomes" id="UP000265520">
    <property type="component" value="Unassembled WGS sequence"/>
</dbReference>
<accession>A0A392PPX7</accession>
<evidence type="ECO:0000313" key="1">
    <source>
        <dbReference type="EMBL" id="MCI13539.1"/>
    </source>
</evidence>
<name>A0A392PPX7_9FABA</name>
<sequence>LGGEIGYGDPNLTAMVSENYEKMSKRRQITCA</sequence>
<proteinExistence type="predicted"/>
<protein>
    <submittedName>
        <fullName evidence="1">PsbP-like protein</fullName>
    </submittedName>
</protein>
<reference evidence="1 2" key="1">
    <citation type="journal article" date="2018" name="Front. Plant Sci.">
        <title>Red Clover (Trifolium pratense) and Zigzag Clover (T. medium) - A Picture of Genomic Similarities and Differences.</title>
        <authorList>
            <person name="Dluhosova J."/>
            <person name="Istvanek J."/>
            <person name="Nedelnik J."/>
            <person name="Repkova J."/>
        </authorList>
    </citation>
    <scope>NUCLEOTIDE SEQUENCE [LARGE SCALE GENOMIC DNA]</scope>
    <source>
        <strain evidence="2">cv. 10/8</strain>
        <tissue evidence="1">Leaf</tissue>
    </source>
</reference>
<comment type="caution">
    <text evidence="1">The sequence shown here is derived from an EMBL/GenBank/DDBJ whole genome shotgun (WGS) entry which is preliminary data.</text>
</comment>
<dbReference type="EMBL" id="LXQA010088599">
    <property type="protein sequence ID" value="MCI13539.1"/>
    <property type="molecule type" value="Genomic_DNA"/>
</dbReference>
<keyword evidence="2" id="KW-1185">Reference proteome</keyword>
<dbReference type="AlphaFoldDB" id="A0A392PPX7"/>
<evidence type="ECO:0000313" key="2">
    <source>
        <dbReference type="Proteomes" id="UP000265520"/>
    </source>
</evidence>
<organism evidence="1 2">
    <name type="scientific">Trifolium medium</name>
    <dbReference type="NCBI Taxonomy" id="97028"/>
    <lineage>
        <taxon>Eukaryota</taxon>
        <taxon>Viridiplantae</taxon>
        <taxon>Streptophyta</taxon>
        <taxon>Embryophyta</taxon>
        <taxon>Tracheophyta</taxon>
        <taxon>Spermatophyta</taxon>
        <taxon>Magnoliopsida</taxon>
        <taxon>eudicotyledons</taxon>
        <taxon>Gunneridae</taxon>
        <taxon>Pentapetalae</taxon>
        <taxon>rosids</taxon>
        <taxon>fabids</taxon>
        <taxon>Fabales</taxon>
        <taxon>Fabaceae</taxon>
        <taxon>Papilionoideae</taxon>
        <taxon>50 kb inversion clade</taxon>
        <taxon>NPAAA clade</taxon>
        <taxon>Hologalegina</taxon>
        <taxon>IRL clade</taxon>
        <taxon>Trifolieae</taxon>
        <taxon>Trifolium</taxon>
    </lineage>
</organism>
<feature type="non-terminal residue" evidence="1">
    <location>
        <position position="1"/>
    </location>
</feature>